<dbReference type="Proteomes" id="UP000501690">
    <property type="component" value="Linkage Group LG1"/>
</dbReference>
<evidence type="ECO:0000313" key="1">
    <source>
        <dbReference type="EMBL" id="QCD79415.1"/>
    </source>
</evidence>
<dbReference type="AlphaFoldDB" id="A0A4D6KS90"/>
<gene>
    <name evidence="1" type="ORF">DEO72_LG1g3056</name>
</gene>
<evidence type="ECO:0000313" key="2">
    <source>
        <dbReference type="Proteomes" id="UP000501690"/>
    </source>
</evidence>
<protein>
    <submittedName>
        <fullName evidence="1">Uncharacterized protein</fullName>
    </submittedName>
</protein>
<proteinExistence type="predicted"/>
<organism evidence="1 2">
    <name type="scientific">Vigna unguiculata</name>
    <name type="common">Cowpea</name>
    <dbReference type="NCBI Taxonomy" id="3917"/>
    <lineage>
        <taxon>Eukaryota</taxon>
        <taxon>Viridiplantae</taxon>
        <taxon>Streptophyta</taxon>
        <taxon>Embryophyta</taxon>
        <taxon>Tracheophyta</taxon>
        <taxon>Spermatophyta</taxon>
        <taxon>Magnoliopsida</taxon>
        <taxon>eudicotyledons</taxon>
        <taxon>Gunneridae</taxon>
        <taxon>Pentapetalae</taxon>
        <taxon>rosids</taxon>
        <taxon>fabids</taxon>
        <taxon>Fabales</taxon>
        <taxon>Fabaceae</taxon>
        <taxon>Papilionoideae</taxon>
        <taxon>50 kb inversion clade</taxon>
        <taxon>NPAAA clade</taxon>
        <taxon>indigoferoid/millettioid clade</taxon>
        <taxon>Phaseoleae</taxon>
        <taxon>Vigna</taxon>
    </lineage>
</organism>
<accession>A0A4D6KS90</accession>
<name>A0A4D6KS90_VIGUN</name>
<dbReference type="EMBL" id="CP039345">
    <property type="protein sequence ID" value="QCD79415.1"/>
    <property type="molecule type" value="Genomic_DNA"/>
</dbReference>
<sequence>MTEELHDKTAQWRNYSGDDQGAVVAVWLKCNSNNGKCTTEELHSGGIAMVIVDVRW</sequence>
<keyword evidence="2" id="KW-1185">Reference proteome</keyword>
<reference evidence="1 2" key="1">
    <citation type="submission" date="2019-04" db="EMBL/GenBank/DDBJ databases">
        <title>An improved genome assembly and genetic linkage map for asparagus bean, Vigna unguiculata ssp. sesquipedialis.</title>
        <authorList>
            <person name="Xia Q."/>
            <person name="Zhang R."/>
            <person name="Dong Y."/>
        </authorList>
    </citation>
    <scope>NUCLEOTIDE SEQUENCE [LARGE SCALE GENOMIC DNA]</scope>
    <source>
        <tissue evidence="1">Leaf</tissue>
    </source>
</reference>